<feature type="compositionally biased region" description="Basic and acidic residues" evidence="1">
    <location>
        <begin position="27"/>
        <end position="49"/>
    </location>
</feature>
<evidence type="ECO:0000313" key="3">
    <source>
        <dbReference type="Proteomes" id="UP000593567"/>
    </source>
</evidence>
<gene>
    <name evidence="2" type="ORF">EB796_005186</name>
</gene>
<feature type="region of interest" description="Disordered" evidence="1">
    <location>
        <begin position="1"/>
        <end position="66"/>
    </location>
</feature>
<proteinExistence type="predicted"/>
<sequence length="66" mass="7138">MKGPEIRFPITIEGRHKAKNSNDAQTEGEKEANDGEKEANADESTKPEDVGVEVADEPEEINSPAS</sequence>
<reference evidence="2" key="1">
    <citation type="submission" date="2020-06" db="EMBL/GenBank/DDBJ databases">
        <title>Draft genome of Bugula neritina, a colonial animal packing powerful symbionts and potential medicines.</title>
        <authorList>
            <person name="Rayko M."/>
        </authorList>
    </citation>
    <scope>NUCLEOTIDE SEQUENCE [LARGE SCALE GENOMIC DNA]</scope>
    <source>
        <strain evidence="2">Kwan_BN1</strain>
    </source>
</reference>
<comment type="caution">
    <text evidence="2">The sequence shown here is derived from an EMBL/GenBank/DDBJ whole genome shotgun (WGS) entry which is preliminary data.</text>
</comment>
<organism evidence="2 3">
    <name type="scientific">Bugula neritina</name>
    <name type="common">Brown bryozoan</name>
    <name type="synonym">Sertularia neritina</name>
    <dbReference type="NCBI Taxonomy" id="10212"/>
    <lineage>
        <taxon>Eukaryota</taxon>
        <taxon>Metazoa</taxon>
        <taxon>Spiralia</taxon>
        <taxon>Lophotrochozoa</taxon>
        <taxon>Bryozoa</taxon>
        <taxon>Gymnolaemata</taxon>
        <taxon>Cheilostomatida</taxon>
        <taxon>Flustrina</taxon>
        <taxon>Buguloidea</taxon>
        <taxon>Bugulidae</taxon>
        <taxon>Bugula</taxon>
    </lineage>
</organism>
<evidence type="ECO:0000313" key="2">
    <source>
        <dbReference type="EMBL" id="KAF6036510.1"/>
    </source>
</evidence>
<name>A0A7J7KCW9_BUGNE</name>
<dbReference type="EMBL" id="VXIV02000709">
    <property type="protein sequence ID" value="KAF6036510.1"/>
    <property type="molecule type" value="Genomic_DNA"/>
</dbReference>
<evidence type="ECO:0000256" key="1">
    <source>
        <dbReference type="SAM" id="MobiDB-lite"/>
    </source>
</evidence>
<dbReference type="Proteomes" id="UP000593567">
    <property type="component" value="Unassembled WGS sequence"/>
</dbReference>
<protein>
    <submittedName>
        <fullName evidence="2">Uncharacterized protein</fullName>
    </submittedName>
</protein>
<keyword evidence="3" id="KW-1185">Reference proteome</keyword>
<accession>A0A7J7KCW9</accession>
<dbReference type="AlphaFoldDB" id="A0A7J7KCW9"/>
<feature type="compositionally biased region" description="Acidic residues" evidence="1">
    <location>
        <begin position="50"/>
        <end position="60"/>
    </location>
</feature>